<name>A0AAV2EQT7_9ROSI</name>
<evidence type="ECO:0000313" key="3">
    <source>
        <dbReference type="EMBL" id="CAL1388335.1"/>
    </source>
</evidence>
<comment type="similarity">
    <text evidence="1">Belongs to the UDP-glycosyltransferase family.</text>
</comment>
<dbReference type="Gene3D" id="3.40.50.2000">
    <property type="entry name" value="Glycogen Phosphorylase B"/>
    <property type="match status" value="1"/>
</dbReference>
<dbReference type="Pfam" id="PF00201">
    <property type="entry name" value="UDPGT"/>
    <property type="match status" value="1"/>
</dbReference>
<evidence type="ECO:0000313" key="4">
    <source>
        <dbReference type="Proteomes" id="UP001497516"/>
    </source>
</evidence>
<protein>
    <submittedName>
        <fullName evidence="3">Uncharacterized protein</fullName>
    </submittedName>
</protein>
<dbReference type="GO" id="GO:0080044">
    <property type="term" value="F:quercetin 7-O-glucosyltransferase activity"/>
    <property type="evidence" value="ECO:0007669"/>
    <property type="project" value="TreeGrafter"/>
</dbReference>
<evidence type="ECO:0000256" key="1">
    <source>
        <dbReference type="ARBA" id="ARBA00009995"/>
    </source>
</evidence>
<dbReference type="InterPro" id="IPR002213">
    <property type="entry name" value="UDP_glucos_trans"/>
</dbReference>
<dbReference type="CDD" id="cd03784">
    <property type="entry name" value="GT1_Gtf-like"/>
    <property type="match status" value="1"/>
</dbReference>
<reference evidence="3 4" key="1">
    <citation type="submission" date="2024-04" db="EMBL/GenBank/DDBJ databases">
        <authorList>
            <person name="Fracassetti M."/>
        </authorList>
    </citation>
    <scope>NUCLEOTIDE SEQUENCE [LARGE SCALE GENOMIC DNA]</scope>
</reference>
<gene>
    <name evidence="3" type="ORF">LTRI10_LOCUS29268</name>
</gene>
<keyword evidence="2" id="KW-0808">Transferase</keyword>
<dbReference type="PANTHER" id="PTHR11926">
    <property type="entry name" value="GLUCOSYL/GLUCURONOSYL TRANSFERASES"/>
    <property type="match status" value="1"/>
</dbReference>
<dbReference type="EMBL" id="OZ034818">
    <property type="protein sequence ID" value="CAL1388335.1"/>
    <property type="molecule type" value="Genomic_DNA"/>
</dbReference>
<proteinExistence type="inferred from homology"/>
<sequence length="140" mass="15669">MTPNQLSEFAWGLARSEKPFLWVVRPDLVFGDSGALPHSFLDETKDRFLLVDWCSQEQIQNHSSVDGFLSHMGWNSTIESLSYGVPTICCPFFAGQQTNCFYACNEWGVGVEINPNVKREEVEVMSGKRGLTIGSVIIGY</sequence>
<dbReference type="PANTHER" id="PTHR11926:SF774">
    <property type="entry name" value="UDP-GLYCOSYLTRANSFERASE 85A1-RELATED"/>
    <property type="match status" value="1"/>
</dbReference>
<dbReference type="SUPFAM" id="SSF53756">
    <property type="entry name" value="UDP-Glycosyltransferase/glycogen phosphorylase"/>
    <property type="match status" value="1"/>
</dbReference>
<keyword evidence="4" id="KW-1185">Reference proteome</keyword>
<evidence type="ECO:0000256" key="2">
    <source>
        <dbReference type="ARBA" id="ARBA00022679"/>
    </source>
</evidence>
<accession>A0AAV2EQT7</accession>
<organism evidence="3 4">
    <name type="scientific">Linum trigynum</name>
    <dbReference type="NCBI Taxonomy" id="586398"/>
    <lineage>
        <taxon>Eukaryota</taxon>
        <taxon>Viridiplantae</taxon>
        <taxon>Streptophyta</taxon>
        <taxon>Embryophyta</taxon>
        <taxon>Tracheophyta</taxon>
        <taxon>Spermatophyta</taxon>
        <taxon>Magnoliopsida</taxon>
        <taxon>eudicotyledons</taxon>
        <taxon>Gunneridae</taxon>
        <taxon>Pentapetalae</taxon>
        <taxon>rosids</taxon>
        <taxon>fabids</taxon>
        <taxon>Malpighiales</taxon>
        <taxon>Linaceae</taxon>
        <taxon>Linum</taxon>
    </lineage>
</organism>
<dbReference type="GO" id="GO:0080043">
    <property type="term" value="F:quercetin 3-O-glucosyltransferase activity"/>
    <property type="evidence" value="ECO:0007669"/>
    <property type="project" value="TreeGrafter"/>
</dbReference>
<dbReference type="AlphaFoldDB" id="A0AAV2EQT7"/>
<dbReference type="Proteomes" id="UP001497516">
    <property type="component" value="Chromosome 5"/>
</dbReference>